<dbReference type="InterPro" id="IPR037232">
    <property type="entry name" value="NADH_quin_OxRdtase_su_C/D-like"/>
</dbReference>
<accession>A0A1G6ZVA9</accession>
<dbReference type="RefSeq" id="WP_090147489.1">
    <property type="nucleotide sequence ID" value="NZ_FNAN01000003.1"/>
</dbReference>
<dbReference type="EMBL" id="FNAN01000003">
    <property type="protein sequence ID" value="SDE06469.1"/>
    <property type="molecule type" value="Genomic_DNA"/>
</dbReference>
<feature type="domain" description="NADH:ubiquinone oxidoreductase 30kDa subunit" evidence="6">
    <location>
        <begin position="31"/>
        <end position="157"/>
    </location>
</feature>
<sequence length="180" mass="20579">MTFQEITDTVTSQFPEHAISADTKNPQPALIVPAQGIADICRFLHEDERLYFDYLACITAIDNGATADTMELIYNLTSIPYGLDLTLKTIFPRNTAEATLPSVPTVSHIWRTADWHEREAYDLMGIAFEGHPDLRRILLPEDWEGHPLRKDYDAQERYHGIYVRYEDGPTLEPSDDPDRV</sequence>
<keyword evidence="3 4" id="KW-0520">NAD</keyword>
<dbReference type="GO" id="GO:0005886">
    <property type="term" value="C:plasma membrane"/>
    <property type="evidence" value="ECO:0007669"/>
    <property type="project" value="UniProtKB-SubCell"/>
</dbReference>
<dbReference type="AlphaFoldDB" id="A0A1G6ZVA9"/>
<keyword evidence="8" id="KW-1185">Reference proteome</keyword>
<keyword evidence="3" id="KW-1003">Cell membrane</keyword>
<keyword evidence="3 4" id="KW-1278">Translocase</keyword>
<dbReference type="PANTHER" id="PTHR10884">
    <property type="entry name" value="NADH DEHYDROGENASE UBIQUINONE IRON-SULFUR PROTEIN 3"/>
    <property type="match status" value="1"/>
</dbReference>
<evidence type="ECO:0000259" key="6">
    <source>
        <dbReference type="Pfam" id="PF00329"/>
    </source>
</evidence>
<dbReference type="HAMAP" id="MF_01357">
    <property type="entry name" value="NDH1_NuoC"/>
    <property type="match status" value="1"/>
</dbReference>
<dbReference type="GO" id="GO:0048038">
    <property type="term" value="F:quinone binding"/>
    <property type="evidence" value="ECO:0007669"/>
    <property type="project" value="UniProtKB-KW"/>
</dbReference>
<dbReference type="InterPro" id="IPR020396">
    <property type="entry name" value="NADH_UbQ_OxRdtase_CS"/>
</dbReference>
<keyword evidence="3 5" id="KW-0874">Quinone</keyword>
<dbReference type="STRING" id="659014.SAMN04487996_103244"/>
<evidence type="ECO:0000256" key="2">
    <source>
        <dbReference type="ARBA" id="ARBA00022448"/>
    </source>
</evidence>
<proteinExistence type="inferred from homology"/>
<evidence type="ECO:0000313" key="8">
    <source>
        <dbReference type="Proteomes" id="UP000198748"/>
    </source>
</evidence>
<dbReference type="SUPFAM" id="SSF143243">
    <property type="entry name" value="Nqo5-like"/>
    <property type="match status" value="1"/>
</dbReference>
<keyword evidence="3" id="KW-0472">Membrane</keyword>
<dbReference type="Proteomes" id="UP000198748">
    <property type="component" value="Unassembled WGS sequence"/>
</dbReference>
<name>A0A1G6ZVA9_9BACT</name>
<comment type="similarity">
    <text evidence="1 3 4">Belongs to the complex I 30 kDa subunit family.</text>
</comment>
<comment type="subunit">
    <text evidence="3">NDH-1 is composed of 14 different subunits. Subunits NuoB, C, D, E, F, and G constitute the peripheral sector of the complex.</text>
</comment>
<dbReference type="GO" id="GO:0050136">
    <property type="term" value="F:NADH dehydrogenase (quinone) (non-electrogenic) activity"/>
    <property type="evidence" value="ECO:0007669"/>
    <property type="project" value="UniProtKB-UniRule"/>
</dbReference>
<dbReference type="EC" id="7.1.1.-" evidence="3"/>
<dbReference type="PANTHER" id="PTHR10884:SF14">
    <property type="entry name" value="NADH DEHYDROGENASE [UBIQUINONE] IRON-SULFUR PROTEIN 3, MITOCHONDRIAL"/>
    <property type="match status" value="1"/>
</dbReference>
<reference evidence="8" key="1">
    <citation type="submission" date="2016-10" db="EMBL/GenBank/DDBJ databases">
        <authorList>
            <person name="Varghese N."/>
            <person name="Submissions S."/>
        </authorList>
    </citation>
    <scope>NUCLEOTIDE SEQUENCE [LARGE SCALE GENOMIC DNA]</scope>
    <source>
        <strain evidence="8">DSM 25329</strain>
    </source>
</reference>
<comment type="catalytic activity">
    <reaction evidence="3 5">
        <text>a quinone + NADH + 5 H(+)(in) = a quinol + NAD(+) + 4 H(+)(out)</text>
        <dbReference type="Rhea" id="RHEA:57888"/>
        <dbReference type="ChEBI" id="CHEBI:15378"/>
        <dbReference type="ChEBI" id="CHEBI:24646"/>
        <dbReference type="ChEBI" id="CHEBI:57540"/>
        <dbReference type="ChEBI" id="CHEBI:57945"/>
        <dbReference type="ChEBI" id="CHEBI:132124"/>
    </reaction>
</comment>
<dbReference type="OrthoDB" id="9803286at2"/>
<gene>
    <name evidence="3" type="primary">nuoC</name>
    <name evidence="7" type="ORF">SAMN04487996_103244</name>
</gene>
<evidence type="ECO:0000256" key="4">
    <source>
        <dbReference type="RuleBase" id="RU003456"/>
    </source>
</evidence>
<comment type="function">
    <text evidence="3">NDH-1 shuttles electrons from NADH, via FMN and iron-sulfur (Fe-S) centers, to quinones in the respiratory chain. The immediate electron acceptor for the enzyme in this species is believed to be a menaquinone. Couples the redox reaction to proton translocation (for every two electrons transferred, four hydrogen ions are translocated across the cytoplasmic membrane), and thus conserves the redox energy in a proton gradient.</text>
</comment>
<protein>
    <recommendedName>
        <fullName evidence="3">NADH-quinone oxidoreductase subunit C</fullName>
        <ecNumber evidence="3">7.1.1.-</ecNumber>
    </recommendedName>
    <alternativeName>
        <fullName evidence="3">NADH dehydrogenase I subunit C</fullName>
    </alternativeName>
    <alternativeName>
        <fullName evidence="3">NDH-1 subunit C</fullName>
    </alternativeName>
</protein>
<dbReference type="InterPro" id="IPR010218">
    <property type="entry name" value="NADH_DH_suC"/>
</dbReference>
<dbReference type="PROSITE" id="PS00542">
    <property type="entry name" value="COMPLEX1_30K"/>
    <property type="match status" value="1"/>
</dbReference>
<comment type="subcellular location">
    <subcellularLocation>
        <location evidence="3">Cell membrane</location>
        <topology evidence="3">Peripheral membrane protein</topology>
        <orientation evidence="3">Cytoplasmic side</orientation>
    </subcellularLocation>
</comment>
<keyword evidence="2 3" id="KW-0813">Transport</keyword>
<evidence type="ECO:0000256" key="3">
    <source>
        <dbReference type="HAMAP-Rule" id="MF_01357"/>
    </source>
</evidence>
<evidence type="ECO:0000256" key="5">
    <source>
        <dbReference type="RuleBase" id="RU003582"/>
    </source>
</evidence>
<dbReference type="GO" id="GO:0008137">
    <property type="term" value="F:NADH dehydrogenase (ubiquinone) activity"/>
    <property type="evidence" value="ECO:0007669"/>
    <property type="project" value="InterPro"/>
</dbReference>
<evidence type="ECO:0000256" key="1">
    <source>
        <dbReference type="ARBA" id="ARBA00007569"/>
    </source>
</evidence>
<evidence type="ECO:0000313" key="7">
    <source>
        <dbReference type="EMBL" id="SDE06469.1"/>
    </source>
</evidence>
<dbReference type="InterPro" id="IPR001268">
    <property type="entry name" value="NADH_UbQ_OxRdtase_30kDa_su"/>
</dbReference>
<dbReference type="Gene3D" id="3.30.460.80">
    <property type="entry name" value="NADH:ubiquinone oxidoreductase, 30kDa subunit"/>
    <property type="match status" value="1"/>
</dbReference>
<dbReference type="Pfam" id="PF00329">
    <property type="entry name" value="Complex1_30kDa"/>
    <property type="match status" value="1"/>
</dbReference>
<organism evidence="7 8">
    <name type="scientific">Dyadobacter soli</name>
    <dbReference type="NCBI Taxonomy" id="659014"/>
    <lineage>
        <taxon>Bacteria</taxon>
        <taxon>Pseudomonadati</taxon>
        <taxon>Bacteroidota</taxon>
        <taxon>Cytophagia</taxon>
        <taxon>Cytophagales</taxon>
        <taxon>Spirosomataceae</taxon>
        <taxon>Dyadobacter</taxon>
    </lineage>
</organism>